<keyword evidence="2" id="KW-0413">Isomerase</keyword>
<dbReference type="PANTHER" id="PTHR12110">
    <property type="entry name" value="HYDROXYPYRUVATE ISOMERASE"/>
    <property type="match status" value="1"/>
</dbReference>
<evidence type="ECO:0000259" key="1">
    <source>
        <dbReference type="Pfam" id="PF01261"/>
    </source>
</evidence>
<accession>A0ABU0D9I4</accession>
<organism evidence="2 3">
    <name type="scientific">Lederbergia wuyishanensis</name>
    <dbReference type="NCBI Taxonomy" id="1347903"/>
    <lineage>
        <taxon>Bacteria</taxon>
        <taxon>Bacillati</taxon>
        <taxon>Bacillota</taxon>
        <taxon>Bacilli</taxon>
        <taxon>Bacillales</taxon>
        <taxon>Bacillaceae</taxon>
        <taxon>Lederbergia</taxon>
    </lineage>
</organism>
<dbReference type="SUPFAM" id="SSF51658">
    <property type="entry name" value="Xylose isomerase-like"/>
    <property type="match status" value="1"/>
</dbReference>
<name>A0ABU0D9I4_9BACI</name>
<dbReference type="Gene3D" id="3.20.20.150">
    <property type="entry name" value="Divalent-metal-dependent TIM barrel enzymes"/>
    <property type="match status" value="1"/>
</dbReference>
<dbReference type="EMBL" id="JAUSUO010000013">
    <property type="protein sequence ID" value="MDQ0345082.1"/>
    <property type="molecule type" value="Genomic_DNA"/>
</dbReference>
<dbReference type="InterPro" id="IPR013022">
    <property type="entry name" value="Xyl_isomerase-like_TIM-brl"/>
</dbReference>
<proteinExistence type="predicted"/>
<protein>
    <submittedName>
        <fullName evidence="2">Sugar phosphate isomerase/epimerase</fullName>
    </submittedName>
</protein>
<dbReference type="PANTHER" id="PTHR12110:SF21">
    <property type="entry name" value="XYLOSE ISOMERASE-LIKE TIM BARREL DOMAIN-CONTAINING PROTEIN"/>
    <property type="match status" value="1"/>
</dbReference>
<gene>
    <name evidence="2" type="ORF">J2S14_003929</name>
</gene>
<evidence type="ECO:0000313" key="2">
    <source>
        <dbReference type="EMBL" id="MDQ0345082.1"/>
    </source>
</evidence>
<feature type="domain" description="Xylose isomerase-like TIM barrel" evidence="1">
    <location>
        <begin position="39"/>
        <end position="272"/>
    </location>
</feature>
<dbReference type="InterPro" id="IPR050312">
    <property type="entry name" value="IolE/XylAMocC-like"/>
</dbReference>
<dbReference type="RefSeq" id="WP_244681081.1">
    <property type="nucleotide sequence ID" value="NZ_JALIRM010000003.1"/>
</dbReference>
<dbReference type="GO" id="GO:0016853">
    <property type="term" value="F:isomerase activity"/>
    <property type="evidence" value="ECO:0007669"/>
    <property type="project" value="UniProtKB-KW"/>
</dbReference>
<evidence type="ECO:0000313" key="3">
    <source>
        <dbReference type="Proteomes" id="UP001232343"/>
    </source>
</evidence>
<dbReference type="Pfam" id="PF01261">
    <property type="entry name" value="AP_endonuc_2"/>
    <property type="match status" value="1"/>
</dbReference>
<dbReference type="Proteomes" id="UP001232343">
    <property type="component" value="Unassembled WGS sequence"/>
</dbReference>
<comment type="caution">
    <text evidence="2">The sequence shown here is derived from an EMBL/GenBank/DDBJ whole genome shotgun (WGS) entry which is preliminary data.</text>
</comment>
<dbReference type="InterPro" id="IPR036237">
    <property type="entry name" value="Xyl_isomerase-like_sf"/>
</dbReference>
<keyword evidence="3" id="KW-1185">Reference proteome</keyword>
<reference evidence="2 3" key="1">
    <citation type="submission" date="2023-07" db="EMBL/GenBank/DDBJ databases">
        <title>Genomic Encyclopedia of Type Strains, Phase IV (KMG-IV): sequencing the most valuable type-strain genomes for metagenomic binning, comparative biology and taxonomic classification.</title>
        <authorList>
            <person name="Goeker M."/>
        </authorList>
    </citation>
    <scope>NUCLEOTIDE SEQUENCE [LARGE SCALE GENOMIC DNA]</scope>
    <source>
        <strain evidence="2 3">DSM 27848</strain>
    </source>
</reference>
<sequence length="289" mass="32284">MVSPIGMRIPPHIGKLGMEKIADWAASVGLNVIDVPFYNKEIKTALNNAGLEVGSVDLKNTSALLSEDESRRADAINSISAQMSEVAELGGKVLFMVLLPEDINQSREKSFSIWKETFPEVVSQAEKNGLYMALEGWPGPGPQYPALGCTPETLRAMFNHIPSKHFGMNYDPSHLVRLGIDHLRVLAEFGDRVNYCHGKDTEILEDELYEYGTLPATFGVTYDFSEGAWRYTIPGHGEVKWDKVAVRLDKLGYKGPISIELEDHRFWGSLEAEQRGIIKAKDHLALYFK</sequence>